<dbReference type="HOGENOM" id="CLU_2980533_0_0_1"/>
<name>F8PNI1_SERL3</name>
<evidence type="ECO:0000313" key="1">
    <source>
        <dbReference type="EMBL" id="EGO01708.1"/>
    </source>
</evidence>
<dbReference type="EMBL" id="GL945477">
    <property type="protein sequence ID" value="EGO01708.1"/>
    <property type="molecule type" value="Genomic_DNA"/>
</dbReference>
<accession>F8PNI1</accession>
<gene>
    <name evidence="1" type="ORF">SERLA73DRAFT_132172</name>
</gene>
<dbReference type="AlphaFoldDB" id="F8PNI1"/>
<organism evidence="2">
    <name type="scientific">Serpula lacrymans var. lacrymans (strain S7.3)</name>
    <name type="common">Dry rot fungus</name>
    <dbReference type="NCBI Taxonomy" id="936435"/>
    <lineage>
        <taxon>Eukaryota</taxon>
        <taxon>Fungi</taxon>
        <taxon>Dikarya</taxon>
        <taxon>Basidiomycota</taxon>
        <taxon>Agaricomycotina</taxon>
        <taxon>Agaricomycetes</taxon>
        <taxon>Agaricomycetidae</taxon>
        <taxon>Boletales</taxon>
        <taxon>Coniophorineae</taxon>
        <taxon>Serpulaceae</taxon>
        <taxon>Serpula</taxon>
    </lineage>
</organism>
<dbReference type="Proteomes" id="UP000008063">
    <property type="component" value="Unassembled WGS sequence"/>
</dbReference>
<dbReference type="InParanoid" id="F8PNI1"/>
<keyword evidence="2" id="KW-1185">Reference proteome</keyword>
<proteinExistence type="predicted"/>
<reference evidence="2" key="1">
    <citation type="journal article" date="2011" name="Science">
        <title>The plant cell wall-decomposing machinery underlies the functional diversity of forest fungi.</title>
        <authorList>
            <person name="Eastwood D.C."/>
            <person name="Floudas D."/>
            <person name="Binder M."/>
            <person name="Majcherczyk A."/>
            <person name="Schneider P."/>
            <person name="Aerts A."/>
            <person name="Asiegbu F.O."/>
            <person name="Baker S.E."/>
            <person name="Barry K."/>
            <person name="Bendiksby M."/>
            <person name="Blumentritt M."/>
            <person name="Coutinho P.M."/>
            <person name="Cullen D."/>
            <person name="de Vries R.P."/>
            <person name="Gathman A."/>
            <person name="Goodell B."/>
            <person name="Henrissat B."/>
            <person name="Ihrmark K."/>
            <person name="Kauserud H."/>
            <person name="Kohler A."/>
            <person name="LaButti K."/>
            <person name="Lapidus A."/>
            <person name="Lavin J.L."/>
            <person name="Lee Y.-H."/>
            <person name="Lindquist E."/>
            <person name="Lilly W."/>
            <person name="Lucas S."/>
            <person name="Morin E."/>
            <person name="Murat C."/>
            <person name="Oguiza J.A."/>
            <person name="Park J."/>
            <person name="Pisabarro A.G."/>
            <person name="Riley R."/>
            <person name="Rosling A."/>
            <person name="Salamov A."/>
            <person name="Schmidt O."/>
            <person name="Schmutz J."/>
            <person name="Skrede I."/>
            <person name="Stenlid J."/>
            <person name="Wiebenga A."/>
            <person name="Xie X."/>
            <person name="Kuees U."/>
            <person name="Hibbett D.S."/>
            <person name="Hoffmeister D."/>
            <person name="Hoegberg N."/>
            <person name="Martin F."/>
            <person name="Grigoriev I.V."/>
            <person name="Watkinson S.C."/>
        </authorList>
    </citation>
    <scope>NUCLEOTIDE SEQUENCE [LARGE SCALE GENOMIC DNA]</scope>
    <source>
        <strain evidence="2">strain S7.3</strain>
    </source>
</reference>
<sequence>MSSRLILSKYLDILITFRKKLQCRGANNGQEGNKIDVWGMRARRKGNITAIKCGSMDDGP</sequence>
<protein>
    <submittedName>
        <fullName evidence="1">Uncharacterized protein</fullName>
    </submittedName>
</protein>
<evidence type="ECO:0000313" key="2">
    <source>
        <dbReference type="Proteomes" id="UP000008063"/>
    </source>
</evidence>